<feature type="region of interest" description="Disordered" evidence="1">
    <location>
        <begin position="106"/>
        <end position="140"/>
    </location>
</feature>
<protein>
    <submittedName>
        <fullName evidence="2">Uncharacterized protein</fullName>
    </submittedName>
</protein>
<dbReference type="VEuPathDB" id="FungiDB:Z517_10081"/>
<dbReference type="OrthoDB" id="4540880at2759"/>
<proteinExistence type="predicted"/>
<evidence type="ECO:0000313" key="3">
    <source>
        <dbReference type="Proteomes" id="UP000053029"/>
    </source>
</evidence>
<organism evidence="2 3">
    <name type="scientific">Fonsecaea pedrosoi CBS 271.37</name>
    <dbReference type="NCBI Taxonomy" id="1442368"/>
    <lineage>
        <taxon>Eukaryota</taxon>
        <taxon>Fungi</taxon>
        <taxon>Dikarya</taxon>
        <taxon>Ascomycota</taxon>
        <taxon>Pezizomycotina</taxon>
        <taxon>Eurotiomycetes</taxon>
        <taxon>Chaetothyriomycetidae</taxon>
        <taxon>Chaetothyriales</taxon>
        <taxon>Herpotrichiellaceae</taxon>
        <taxon>Fonsecaea</taxon>
    </lineage>
</organism>
<feature type="compositionally biased region" description="Low complexity" evidence="1">
    <location>
        <begin position="129"/>
        <end position="140"/>
    </location>
</feature>
<accession>A0A0D2G951</accession>
<name>A0A0D2G951_9EURO</name>
<evidence type="ECO:0000256" key="1">
    <source>
        <dbReference type="SAM" id="MobiDB-lite"/>
    </source>
</evidence>
<gene>
    <name evidence="2" type="ORF">Z517_10081</name>
</gene>
<dbReference type="EMBL" id="KN846975">
    <property type="protein sequence ID" value="KIW75340.1"/>
    <property type="molecule type" value="Genomic_DNA"/>
</dbReference>
<sequence>MAGGPSGTSRVDACKNPNDPEPRYSDYSRHFTNGVTCVPEFWGSFAFRIVWLAFVQIYDIINVFSTSAESRGCTGNMNEVGFGEIISLVLLVSPLMAAIEARDDYNDKKSRQKHDRKENLASEEGNETSSIAPEPAPISSTVTLPSAVEALSRLLTYPT</sequence>
<keyword evidence="3" id="KW-1185">Reference proteome</keyword>
<feature type="compositionally biased region" description="Basic and acidic residues" evidence="1">
    <location>
        <begin position="106"/>
        <end position="120"/>
    </location>
</feature>
<dbReference type="RefSeq" id="XP_013279148.1">
    <property type="nucleotide sequence ID" value="XM_013423694.1"/>
</dbReference>
<dbReference type="HOGENOM" id="CLU_1660797_0_0_1"/>
<dbReference type="AlphaFoldDB" id="A0A0D2G951"/>
<reference evidence="2 3" key="1">
    <citation type="submission" date="2015-01" db="EMBL/GenBank/DDBJ databases">
        <title>The Genome Sequence of Fonsecaea pedrosoi CBS 271.37.</title>
        <authorList>
            <consortium name="The Broad Institute Genomics Platform"/>
            <person name="Cuomo C."/>
            <person name="de Hoog S."/>
            <person name="Gorbushina A."/>
            <person name="Stielow B."/>
            <person name="Teixiera M."/>
            <person name="Abouelleil A."/>
            <person name="Chapman S.B."/>
            <person name="Priest M."/>
            <person name="Young S.K."/>
            <person name="Wortman J."/>
            <person name="Nusbaum C."/>
            <person name="Birren B."/>
        </authorList>
    </citation>
    <scope>NUCLEOTIDE SEQUENCE [LARGE SCALE GENOMIC DNA]</scope>
    <source>
        <strain evidence="2 3">CBS 271.37</strain>
    </source>
</reference>
<dbReference type="Proteomes" id="UP000053029">
    <property type="component" value="Unassembled WGS sequence"/>
</dbReference>
<evidence type="ECO:0000313" key="2">
    <source>
        <dbReference type="EMBL" id="KIW75340.1"/>
    </source>
</evidence>
<dbReference type="GeneID" id="25309571"/>